<dbReference type="Pfam" id="PF12728">
    <property type="entry name" value="HTH_17"/>
    <property type="match status" value="1"/>
</dbReference>
<comment type="caution">
    <text evidence="2">The sequence shown here is derived from an EMBL/GenBank/DDBJ whole genome shotgun (WGS) entry which is preliminary data.</text>
</comment>
<feature type="domain" description="Helix-turn-helix" evidence="1">
    <location>
        <begin position="7"/>
        <end position="61"/>
    </location>
</feature>
<gene>
    <name evidence="2" type="ORF">LCGC14_2892120</name>
</gene>
<dbReference type="EMBL" id="LAZR01056710">
    <property type="protein sequence ID" value="KKK73606.1"/>
    <property type="molecule type" value="Genomic_DNA"/>
</dbReference>
<evidence type="ECO:0000313" key="2">
    <source>
        <dbReference type="EMBL" id="KKK73606.1"/>
    </source>
</evidence>
<proteinExistence type="predicted"/>
<reference evidence="2" key="1">
    <citation type="journal article" date="2015" name="Nature">
        <title>Complex archaea that bridge the gap between prokaryotes and eukaryotes.</title>
        <authorList>
            <person name="Spang A."/>
            <person name="Saw J.H."/>
            <person name="Jorgensen S.L."/>
            <person name="Zaremba-Niedzwiedzka K."/>
            <person name="Martijn J."/>
            <person name="Lind A.E."/>
            <person name="van Eijk R."/>
            <person name="Schleper C."/>
            <person name="Guy L."/>
            <person name="Ettema T.J."/>
        </authorList>
    </citation>
    <scope>NUCLEOTIDE SEQUENCE</scope>
</reference>
<feature type="non-terminal residue" evidence="2">
    <location>
        <position position="1"/>
    </location>
</feature>
<evidence type="ECO:0000259" key="1">
    <source>
        <dbReference type="Pfam" id="PF12728"/>
    </source>
</evidence>
<name>A0A0F9AN09_9ZZZZ</name>
<protein>
    <recommendedName>
        <fullName evidence="1">Helix-turn-helix domain-containing protein</fullName>
    </recommendedName>
</protein>
<organism evidence="2">
    <name type="scientific">marine sediment metagenome</name>
    <dbReference type="NCBI Taxonomy" id="412755"/>
    <lineage>
        <taxon>unclassified sequences</taxon>
        <taxon>metagenomes</taxon>
        <taxon>ecological metagenomes</taxon>
    </lineage>
</organism>
<sequence length="66" mass="7412">VLMSCTWLTVKEAADFIKVHYTTMQKYIGTVDKPGKLKCSRPSEGVIRICHEVLLDFMEGKHGSSP</sequence>
<dbReference type="AlphaFoldDB" id="A0A0F9AN09"/>
<dbReference type="InterPro" id="IPR041657">
    <property type="entry name" value="HTH_17"/>
</dbReference>
<accession>A0A0F9AN09</accession>